<dbReference type="AlphaFoldDB" id="A0A3N0IKM8"/>
<evidence type="ECO:0000313" key="2">
    <source>
        <dbReference type="Proteomes" id="UP000271472"/>
    </source>
</evidence>
<sequence length="41" mass="4387">MIYAGVDIAKTDHVIGAVDERGAEMRPPMPFENTGAGLERA</sequence>
<dbReference type="EMBL" id="QIBZ01000001">
    <property type="protein sequence ID" value="RNM37357.1"/>
    <property type="molecule type" value="Genomic_DNA"/>
</dbReference>
<proteinExistence type="predicted"/>
<evidence type="ECO:0000313" key="1">
    <source>
        <dbReference type="EMBL" id="RNM37357.1"/>
    </source>
</evidence>
<gene>
    <name evidence="1" type="ORF">DMP05_00005</name>
</gene>
<accession>A0A3N0IKM8</accession>
<comment type="caution">
    <text evidence="1">The sequence shown here is derived from an EMBL/GenBank/DDBJ whole genome shotgun (WGS) entry which is preliminary data.</text>
</comment>
<organism evidence="1 2">
    <name type="scientific">Slackia isoflavoniconvertens</name>
    <dbReference type="NCBI Taxonomy" id="572010"/>
    <lineage>
        <taxon>Bacteria</taxon>
        <taxon>Bacillati</taxon>
        <taxon>Actinomycetota</taxon>
        <taxon>Coriobacteriia</taxon>
        <taxon>Eggerthellales</taxon>
        <taxon>Eggerthellaceae</taxon>
        <taxon>Slackia</taxon>
    </lineage>
</organism>
<feature type="non-terminal residue" evidence="1">
    <location>
        <position position="41"/>
    </location>
</feature>
<reference evidence="2" key="1">
    <citation type="submission" date="2018-05" db="EMBL/GenBank/DDBJ databases">
        <title>Genome Sequencing of selected type strains of the family Eggerthellaceae.</title>
        <authorList>
            <person name="Danylec N."/>
            <person name="Stoll D.A."/>
            <person name="Doetsch A."/>
            <person name="Huch M."/>
        </authorList>
    </citation>
    <scope>NUCLEOTIDE SEQUENCE [LARGE SCALE GENOMIC DNA]</scope>
    <source>
        <strain evidence="2">DSM 22006</strain>
    </source>
</reference>
<name>A0A3N0IKM8_9ACTN</name>
<protein>
    <submittedName>
        <fullName evidence="1">IS110 family transposase</fullName>
    </submittedName>
</protein>
<keyword evidence="2" id="KW-1185">Reference proteome</keyword>
<dbReference type="Proteomes" id="UP000271472">
    <property type="component" value="Unassembled WGS sequence"/>
</dbReference>
<dbReference type="OrthoDB" id="3188901at2"/>